<dbReference type="RefSeq" id="XP_033395499.1">
    <property type="nucleotide sequence ID" value="XM_033542263.1"/>
</dbReference>
<protein>
    <submittedName>
        <fullName evidence="2">Uncharacterized protein</fullName>
    </submittedName>
</protein>
<dbReference type="GeneID" id="54299760"/>
<dbReference type="EMBL" id="ML995491">
    <property type="protein sequence ID" value="KAF2139786.1"/>
    <property type="molecule type" value="Genomic_DNA"/>
</dbReference>
<gene>
    <name evidence="2" type="ORF">K452DRAFT_299780</name>
</gene>
<proteinExistence type="predicted"/>
<organism evidence="2 3">
    <name type="scientific">Aplosporella prunicola CBS 121167</name>
    <dbReference type="NCBI Taxonomy" id="1176127"/>
    <lineage>
        <taxon>Eukaryota</taxon>
        <taxon>Fungi</taxon>
        <taxon>Dikarya</taxon>
        <taxon>Ascomycota</taxon>
        <taxon>Pezizomycotina</taxon>
        <taxon>Dothideomycetes</taxon>
        <taxon>Dothideomycetes incertae sedis</taxon>
        <taxon>Botryosphaeriales</taxon>
        <taxon>Aplosporellaceae</taxon>
        <taxon>Aplosporella</taxon>
    </lineage>
</organism>
<accession>A0A6A6B7B0</accession>
<dbReference type="Proteomes" id="UP000799438">
    <property type="component" value="Unassembled WGS sequence"/>
</dbReference>
<dbReference type="AlphaFoldDB" id="A0A6A6B7B0"/>
<evidence type="ECO:0000256" key="1">
    <source>
        <dbReference type="SAM" id="MobiDB-lite"/>
    </source>
</evidence>
<sequence>MRHSALVIHPGSSIASNRVSLFGSNFWHYAQKEAFFHEIDHDYDDGTVSYVDADKPKWRFLETAAWGYFSLPLGSPYIPGFPAWQLTTSSFAAQGGLTMQNVLPFSTETVVPLASRTDFQAVFMQGLYRDLAFKDTGMSDFFRILVRVQSAPTDFTAPEAGTHVRVDRAVKPGENEQAFMGIVSSKIGKDADFVIFATTDSKVAASSTARENGFITLHTTAFISHDQTRQLQYHSELKLDTPSNLFRTKDLMFGSVTDTIPGGTNLVEFAFEEARSRKWLNNDAIALRNDVVRKLRAKLNDPQIESVQGCARVLQAVTLHHPRPCRYRKVDSTLHHYTSSSGRRPQRQGCCPQQWGSSAHSGSGPSRRKVATVKPPSPLLAALPDAGRAFFVQHK</sequence>
<feature type="region of interest" description="Disordered" evidence="1">
    <location>
        <begin position="336"/>
        <end position="373"/>
    </location>
</feature>
<name>A0A6A6B7B0_9PEZI</name>
<keyword evidence="3" id="KW-1185">Reference proteome</keyword>
<evidence type="ECO:0000313" key="2">
    <source>
        <dbReference type="EMBL" id="KAF2139786.1"/>
    </source>
</evidence>
<evidence type="ECO:0000313" key="3">
    <source>
        <dbReference type="Proteomes" id="UP000799438"/>
    </source>
</evidence>
<reference evidence="2" key="1">
    <citation type="journal article" date="2020" name="Stud. Mycol.">
        <title>101 Dothideomycetes genomes: a test case for predicting lifestyles and emergence of pathogens.</title>
        <authorList>
            <person name="Haridas S."/>
            <person name="Albert R."/>
            <person name="Binder M."/>
            <person name="Bloem J."/>
            <person name="Labutti K."/>
            <person name="Salamov A."/>
            <person name="Andreopoulos B."/>
            <person name="Baker S."/>
            <person name="Barry K."/>
            <person name="Bills G."/>
            <person name="Bluhm B."/>
            <person name="Cannon C."/>
            <person name="Castanera R."/>
            <person name="Culley D."/>
            <person name="Daum C."/>
            <person name="Ezra D."/>
            <person name="Gonzalez J."/>
            <person name="Henrissat B."/>
            <person name="Kuo A."/>
            <person name="Liang C."/>
            <person name="Lipzen A."/>
            <person name="Lutzoni F."/>
            <person name="Magnuson J."/>
            <person name="Mondo S."/>
            <person name="Nolan M."/>
            <person name="Ohm R."/>
            <person name="Pangilinan J."/>
            <person name="Park H.-J."/>
            <person name="Ramirez L."/>
            <person name="Alfaro M."/>
            <person name="Sun H."/>
            <person name="Tritt A."/>
            <person name="Yoshinaga Y."/>
            <person name="Zwiers L.-H."/>
            <person name="Turgeon B."/>
            <person name="Goodwin S."/>
            <person name="Spatafora J."/>
            <person name="Crous P."/>
            <person name="Grigoriev I."/>
        </authorList>
    </citation>
    <scope>NUCLEOTIDE SEQUENCE</scope>
    <source>
        <strain evidence="2">CBS 121167</strain>
    </source>
</reference>
<feature type="compositionally biased region" description="Polar residues" evidence="1">
    <location>
        <begin position="355"/>
        <end position="364"/>
    </location>
</feature>